<evidence type="ECO:0000313" key="2">
    <source>
        <dbReference type="EMBL" id="GFX92692.1"/>
    </source>
</evidence>
<sequence>MPLIYLQLVNDAKADTIFQFTEMFGTQISFERYDNSRNKRPNQCWRCQGFFHSSEVCHLPIKCLKCAGPHEAKNCNSAFKDQLICANCGGEHAAIWRQCPRFPKTKNNKKAPQKGNQNKNQHPKGNNPNNLPQNKIQKRNLGSRNDLNLKSSMYAQSKIQQPQSIYRAVIPSVSYSKVVSGQIREISHVNSPNFNFSTIFTNVIQIANDEGVDEELLARAFRAALPALRKLSHPDDKACEIFQAYVALKNGRNYVAHNSA</sequence>
<protein>
    <submittedName>
        <fullName evidence="2">Nucleic-acid-binding protein from transposon X-element</fullName>
    </submittedName>
</protein>
<comment type="caution">
    <text evidence="2">The sequence shown here is derived from an EMBL/GenBank/DDBJ whole genome shotgun (WGS) entry which is preliminary data.</text>
</comment>
<gene>
    <name evidence="2" type="primary">ORF1_76</name>
    <name evidence="2" type="ORF">TNCV_2012781</name>
</gene>
<dbReference type="EMBL" id="BMAU01021158">
    <property type="protein sequence ID" value="GFX92692.1"/>
    <property type="molecule type" value="Genomic_DNA"/>
</dbReference>
<proteinExistence type="predicted"/>
<accession>A0A8X6RHK5</accession>
<dbReference type="Proteomes" id="UP000887159">
    <property type="component" value="Unassembled WGS sequence"/>
</dbReference>
<name>A0A8X6RHK5_TRICX</name>
<organism evidence="2 3">
    <name type="scientific">Trichonephila clavipes</name>
    <name type="common">Golden silk orbweaver</name>
    <name type="synonym">Nephila clavipes</name>
    <dbReference type="NCBI Taxonomy" id="2585209"/>
    <lineage>
        <taxon>Eukaryota</taxon>
        <taxon>Metazoa</taxon>
        <taxon>Ecdysozoa</taxon>
        <taxon>Arthropoda</taxon>
        <taxon>Chelicerata</taxon>
        <taxon>Arachnida</taxon>
        <taxon>Araneae</taxon>
        <taxon>Araneomorphae</taxon>
        <taxon>Entelegynae</taxon>
        <taxon>Araneoidea</taxon>
        <taxon>Nephilidae</taxon>
        <taxon>Trichonephila</taxon>
    </lineage>
</organism>
<keyword evidence="3" id="KW-1185">Reference proteome</keyword>
<evidence type="ECO:0000256" key="1">
    <source>
        <dbReference type="SAM" id="MobiDB-lite"/>
    </source>
</evidence>
<feature type="compositionally biased region" description="Polar residues" evidence="1">
    <location>
        <begin position="114"/>
        <end position="136"/>
    </location>
</feature>
<evidence type="ECO:0000313" key="3">
    <source>
        <dbReference type="Proteomes" id="UP000887159"/>
    </source>
</evidence>
<feature type="compositionally biased region" description="Basic residues" evidence="1">
    <location>
        <begin position="103"/>
        <end position="112"/>
    </location>
</feature>
<dbReference type="AlphaFoldDB" id="A0A8X6RHK5"/>
<reference evidence="2" key="1">
    <citation type="submission" date="2020-08" db="EMBL/GenBank/DDBJ databases">
        <title>Multicomponent nature underlies the extraordinary mechanical properties of spider dragline silk.</title>
        <authorList>
            <person name="Kono N."/>
            <person name="Nakamura H."/>
            <person name="Mori M."/>
            <person name="Yoshida Y."/>
            <person name="Ohtoshi R."/>
            <person name="Malay A.D."/>
            <person name="Moran D.A.P."/>
            <person name="Tomita M."/>
            <person name="Numata K."/>
            <person name="Arakawa K."/>
        </authorList>
    </citation>
    <scope>NUCLEOTIDE SEQUENCE</scope>
</reference>
<feature type="region of interest" description="Disordered" evidence="1">
    <location>
        <begin position="103"/>
        <end position="136"/>
    </location>
</feature>